<reference evidence="1" key="1">
    <citation type="journal article" date="2021" name="Proc. Natl. Acad. Sci. U.S.A.">
        <title>A Catalog of Tens of Thousands of Viruses from Human Metagenomes Reveals Hidden Associations with Chronic Diseases.</title>
        <authorList>
            <person name="Tisza M.J."/>
            <person name="Buck C.B."/>
        </authorList>
    </citation>
    <scope>NUCLEOTIDE SEQUENCE</scope>
    <source>
        <strain evidence="1">Cttuu15</strain>
    </source>
</reference>
<evidence type="ECO:0000313" key="1">
    <source>
        <dbReference type="EMBL" id="DAF88264.1"/>
    </source>
</evidence>
<proteinExistence type="predicted"/>
<dbReference type="EMBL" id="BK015982">
    <property type="protein sequence ID" value="DAF88264.1"/>
    <property type="molecule type" value="Genomic_DNA"/>
</dbReference>
<organism evidence="1">
    <name type="scientific">Siphoviridae sp. cttuu15</name>
    <dbReference type="NCBI Taxonomy" id="2825709"/>
    <lineage>
        <taxon>Viruses</taxon>
        <taxon>Duplodnaviria</taxon>
        <taxon>Heunggongvirae</taxon>
        <taxon>Uroviricota</taxon>
        <taxon>Caudoviricetes</taxon>
    </lineage>
</organism>
<sequence>MGTLIDTTDVFGNRITCTHETWMGHISCGHPIMIKNMDAVVDTIQNPEVVYQSSQNPESKVYFKESDTSSYSMYTKVVTRSISNTEGEIVSAWPQKVIKGGIGDEIYHKQD</sequence>
<accession>A0A8S5U1C0</accession>
<protein>
    <submittedName>
        <fullName evidence="1">Nuclease</fullName>
    </submittedName>
</protein>
<name>A0A8S5U1C0_9CAUD</name>